<proteinExistence type="predicted"/>
<dbReference type="InterPro" id="IPR009057">
    <property type="entry name" value="Homeodomain-like_sf"/>
</dbReference>
<sequence length="223" mass="24867">MSRAPVKRRTSSRARIIESVTTILESGVRYADVPVERILTTANVSRSTFYQWFADKGDLIESAAEPFFAAFWDVSDKWWMRTEALGPDDLADIITRMFQLGREHGPVWRAFLETVDADARLRNQFGSFLEVYTAKMADRLRRDRDEGVAPDDMDPEQTARFITVTTRGSLLDLINAPEERDADFAAALAGGFWQAMYGSLSDAPKSAADQSNSIASDPDDGVA</sequence>
<dbReference type="InterPro" id="IPR001647">
    <property type="entry name" value="HTH_TetR"/>
</dbReference>
<name>H5TNN5_GORO1</name>
<evidence type="ECO:0000256" key="4">
    <source>
        <dbReference type="PROSITE-ProRule" id="PRU00335"/>
    </source>
</evidence>
<feature type="domain" description="HTH tetR-type" evidence="6">
    <location>
        <begin position="10"/>
        <end position="71"/>
    </location>
</feature>
<accession>H5TNN5</accession>
<dbReference type="SUPFAM" id="SSF48498">
    <property type="entry name" value="Tetracyclin repressor-like, C-terminal domain"/>
    <property type="match status" value="1"/>
</dbReference>
<dbReference type="GO" id="GO:0000976">
    <property type="term" value="F:transcription cis-regulatory region binding"/>
    <property type="evidence" value="ECO:0007669"/>
    <property type="project" value="TreeGrafter"/>
</dbReference>
<keyword evidence="3" id="KW-0804">Transcription</keyword>
<dbReference type="InterPro" id="IPR050109">
    <property type="entry name" value="HTH-type_TetR-like_transc_reg"/>
</dbReference>
<evidence type="ECO:0000313" key="7">
    <source>
        <dbReference type="EMBL" id="GAB35093.1"/>
    </source>
</evidence>
<dbReference type="InterPro" id="IPR036271">
    <property type="entry name" value="Tet_transcr_reg_TetR-rel_C_sf"/>
</dbReference>
<dbReference type="PANTHER" id="PTHR30055">
    <property type="entry name" value="HTH-TYPE TRANSCRIPTIONAL REGULATOR RUTR"/>
    <property type="match status" value="1"/>
</dbReference>
<dbReference type="Proteomes" id="UP000005038">
    <property type="component" value="Unassembled WGS sequence"/>
</dbReference>
<evidence type="ECO:0000313" key="8">
    <source>
        <dbReference type="Proteomes" id="UP000005038"/>
    </source>
</evidence>
<evidence type="ECO:0000256" key="2">
    <source>
        <dbReference type="ARBA" id="ARBA00023125"/>
    </source>
</evidence>
<dbReference type="PROSITE" id="PS50977">
    <property type="entry name" value="HTH_TETR_2"/>
    <property type="match status" value="1"/>
</dbReference>
<feature type="DNA-binding region" description="H-T-H motif" evidence="4">
    <location>
        <begin position="34"/>
        <end position="53"/>
    </location>
</feature>
<evidence type="ECO:0000259" key="6">
    <source>
        <dbReference type="PROSITE" id="PS50977"/>
    </source>
</evidence>
<keyword evidence="1" id="KW-0805">Transcription regulation</keyword>
<dbReference type="OrthoDB" id="5242520at2"/>
<comment type="caution">
    <text evidence="7">The sequence shown here is derived from an EMBL/GenBank/DDBJ whole genome shotgun (WGS) entry which is preliminary data.</text>
</comment>
<keyword evidence="2 4" id="KW-0238">DNA-binding</keyword>
<feature type="region of interest" description="Disordered" evidence="5">
    <location>
        <begin position="202"/>
        <end position="223"/>
    </location>
</feature>
<dbReference type="Gene3D" id="1.10.357.10">
    <property type="entry name" value="Tetracycline Repressor, domain 2"/>
    <property type="match status" value="1"/>
</dbReference>
<gene>
    <name evidence="7" type="ORF">GOOTI_138_00060</name>
</gene>
<dbReference type="GO" id="GO:0003700">
    <property type="term" value="F:DNA-binding transcription factor activity"/>
    <property type="evidence" value="ECO:0007669"/>
    <property type="project" value="TreeGrafter"/>
</dbReference>
<dbReference type="SUPFAM" id="SSF46689">
    <property type="entry name" value="Homeodomain-like"/>
    <property type="match status" value="1"/>
</dbReference>
<dbReference type="AlphaFoldDB" id="H5TNN5"/>
<keyword evidence="8" id="KW-1185">Reference proteome</keyword>
<dbReference type="PANTHER" id="PTHR30055:SF234">
    <property type="entry name" value="HTH-TYPE TRANSCRIPTIONAL REGULATOR BETI"/>
    <property type="match status" value="1"/>
</dbReference>
<reference evidence="7" key="1">
    <citation type="submission" date="2012-02" db="EMBL/GenBank/DDBJ databases">
        <title>Whole genome shotgun sequence of Gordonia otitidis NBRC 100426.</title>
        <authorList>
            <person name="Yoshida I."/>
            <person name="Hosoyama A."/>
            <person name="Tsuchikane K."/>
            <person name="Katsumata H."/>
            <person name="Yamazaki S."/>
            <person name="Fujita N."/>
        </authorList>
    </citation>
    <scope>NUCLEOTIDE SEQUENCE [LARGE SCALE GENOMIC DNA]</scope>
    <source>
        <strain evidence="7">NBRC 100426</strain>
    </source>
</reference>
<dbReference type="RefSeq" id="WP_007239317.1">
    <property type="nucleotide sequence ID" value="NZ_BAFB01000138.1"/>
</dbReference>
<organism evidence="7 8">
    <name type="scientific">Gordonia otitidis (strain DSM 44809 / CCUG 52243 / JCM 12355 / NBRC 100426 / IFM 10032)</name>
    <dbReference type="NCBI Taxonomy" id="1108044"/>
    <lineage>
        <taxon>Bacteria</taxon>
        <taxon>Bacillati</taxon>
        <taxon>Actinomycetota</taxon>
        <taxon>Actinomycetes</taxon>
        <taxon>Mycobacteriales</taxon>
        <taxon>Gordoniaceae</taxon>
        <taxon>Gordonia</taxon>
    </lineage>
</organism>
<dbReference type="EMBL" id="BAFB01000138">
    <property type="protein sequence ID" value="GAB35093.1"/>
    <property type="molecule type" value="Genomic_DNA"/>
</dbReference>
<dbReference type="Gene3D" id="1.10.10.60">
    <property type="entry name" value="Homeodomain-like"/>
    <property type="match status" value="1"/>
</dbReference>
<dbReference type="STRING" id="1108044.GOOTI_138_00060"/>
<evidence type="ECO:0000256" key="5">
    <source>
        <dbReference type="SAM" id="MobiDB-lite"/>
    </source>
</evidence>
<evidence type="ECO:0000256" key="1">
    <source>
        <dbReference type="ARBA" id="ARBA00023015"/>
    </source>
</evidence>
<evidence type="ECO:0000256" key="3">
    <source>
        <dbReference type="ARBA" id="ARBA00023163"/>
    </source>
</evidence>
<protein>
    <submittedName>
        <fullName evidence="7">Transcriptional regulator</fullName>
    </submittedName>
</protein>